<dbReference type="NCBIfam" id="TIGR02270">
    <property type="entry name" value="TIGR02270 family protein"/>
    <property type="match status" value="1"/>
</dbReference>
<name>A0AAU7YB98_9PSED</name>
<evidence type="ECO:0000313" key="1">
    <source>
        <dbReference type="EMBL" id="XBY67062.1"/>
    </source>
</evidence>
<dbReference type="Pfam" id="PF13646">
    <property type="entry name" value="HEAT_2"/>
    <property type="match status" value="1"/>
</dbReference>
<dbReference type="EMBL" id="CP158373">
    <property type="protein sequence ID" value="XBY67062.1"/>
    <property type="molecule type" value="Genomic_DNA"/>
</dbReference>
<organism evidence="1">
    <name type="scientific">Pseudomonas solani</name>
    <dbReference type="NCBI Taxonomy" id="2731552"/>
    <lineage>
        <taxon>Bacteria</taxon>
        <taxon>Pseudomonadati</taxon>
        <taxon>Pseudomonadota</taxon>
        <taxon>Gammaproteobacteria</taxon>
        <taxon>Pseudomonadales</taxon>
        <taxon>Pseudomonadaceae</taxon>
        <taxon>Pseudomonas</taxon>
    </lineage>
</organism>
<dbReference type="RefSeq" id="WP_350448645.1">
    <property type="nucleotide sequence ID" value="NZ_CP158373.1"/>
</dbReference>
<proteinExistence type="predicted"/>
<accession>A0AAU7YB98</accession>
<dbReference type="InterPro" id="IPR011959">
    <property type="entry name" value="CHP02270"/>
</dbReference>
<dbReference type="AlphaFoldDB" id="A0AAU7YB98"/>
<dbReference type="InterPro" id="IPR016024">
    <property type="entry name" value="ARM-type_fold"/>
</dbReference>
<dbReference type="SUPFAM" id="SSF48371">
    <property type="entry name" value="ARM repeat"/>
    <property type="match status" value="1"/>
</dbReference>
<dbReference type="InterPro" id="IPR011989">
    <property type="entry name" value="ARM-like"/>
</dbReference>
<protein>
    <submittedName>
        <fullName evidence="1">TIGR02270 family protein</fullName>
    </submittedName>
</protein>
<sequence>MNQPVLRVLDQHAEEAGFLAGLRDYAVRAPHYDLKHLRTLDGRIEAHLDGLLIAGLKGLDLLLKGLHPLATGEVFAATALAFMAGNGPALSTLAEHLRKAPDGERAFTAALGWLDWDKVEPWTERLLSSQEPLFRRLGLAACGMHRRDPGPALIAGLSHADPGVLARAARTAGELRRRDLMQAIRAHRLHADEAVRFWANWATVQMGDEEALGPLRLLAEQQGMFRLRALNALLCWQPREASIAWLRGLMQSPEHRRLVIQATGLFGDPVTVPWLIQQMGDLPHARVAGEAFTLITGADLAELDLELKVYPDYDAGPTDDPDDPNVDMDPDTDLAWPDPARVEAWWQANQEPFTKGTGYLLGQPLSEARCLDVLKTGYQRQRVAAACALARYIPTRPLFPTSAPAVRQRQLLGT</sequence>
<gene>
    <name evidence="1" type="ORF">ABS648_15210</name>
</gene>
<dbReference type="Gene3D" id="1.25.10.10">
    <property type="entry name" value="Leucine-rich Repeat Variant"/>
    <property type="match status" value="1"/>
</dbReference>
<reference evidence="1" key="1">
    <citation type="submission" date="2023-08" db="EMBL/GenBank/DDBJ databases">
        <title>Increased levels of nutrients transform a symbiont into a lethal pathobiont.</title>
        <authorList>
            <person name="Lachnit T."/>
            <person name="Ulrich L."/>
            <person name="Willmer F.M."/>
            <person name="Hasenbein T."/>
            <person name="Steiner L.X."/>
            <person name="Wolters M."/>
            <person name="Herbst E.M."/>
            <person name="Deines P."/>
        </authorList>
    </citation>
    <scope>NUCLEOTIDE SEQUENCE</scope>
    <source>
        <strain evidence="1">T3</strain>
    </source>
</reference>